<dbReference type="Pfam" id="PF13690">
    <property type="entry name" value="CheX"/>
    <property type="match status" value="1"/>
</dbReference>
<evidence type="ECO:0000313" key="3">
    <source>
        <dbReference type="EMBL" id="OUR99627.1"/>
    </source>
</evidence>
<dbReference type="GO" id="GO:0006935">
    <property type="term" value="P:chemotaxis"/>
    <property type="evidence" value="ECO:0007669"/>
    <property type="project" value="UniProtKB-KW"/>
</dbReference>
<dbReference type="AlphaFoldDB" id="A0A1Y5FIE3"/>
<evidence type="ECO:0000256" key="1">
    <source>
        <dbReference type="ARBA" id="ARBA00022500"/>
    </source>
</evidence>
<evidence type="ECO:0000259" key="2">
    <source>
        <dbReference type="Pfam" id="PF13690"/>
    </source>
</evidence>
<comment type="caution">
    <text evidence="3">The sequence shown here is derived from an EMBL/GenBank/DDBJ whole genome shotgun (WGS) entry which is preliminary data.</text>
</comment>
<accession>A0A1Y5FIE3</accession>
<gene>
    <name evidence="3" type="ORF">A9Q84_00990</name>
</gene>
<dbReference type="SUPFAM" id="SSF103039">
    <property type="entry name" value="CheC-like"/>
    <property type="match status" value="1"/>
</dbReference>
<organism evidence="3 4">
    <name type="scientific">Halobacteriovorax marinus</name>
    <dbReference type="NCBI Taxonomy" id="97084"/>
    <lineage>
        <taxon>Bacteria</taxon>
        <taxon>Pseudomonadati</taxon>
        <taxon>Bdellovibrionota</taxon>
        <taxon>Bacteriovoracia</taxon>
        <taxon>Bacteriovoracales</taxon>
        <taxon>Halobacteriovoraceae</taxon>
        <taxon>Halobacteriovorax</taxon>
    </lineage>
</organism>
<dbReference type="Proteomes" id="UP000196531">
    <property type="component" value="Unassembled WGS sequence"/>
</dbReference>
<name>A0A1Y5FIE3_9BACT</name>
<dbReference type="InterPro" id="IPR028976">
    <property type="entry name" value="CheC-like_sf"/>
</dbReference>
<evidence type="ECO:0000313" key="4">
    <source>
        <dbReference type="Proteomes" id="UP000196531"/>
    </source>
</evidence>
<feature type="domain" description="Chemotaxis phosphatase CheX-like" evidence="2">
    <location>
        <begin position="199"/>
        <end position="294"/>
    </location>
</feature>
<sequence>MYIHIPENKVIHNVLMKILKANQKKTALVFNEDRKIRNSVKDLLKDNVSEISIINAISLSECLLKLQKQKFTLLVMNSNTIVENNSRFTDLVFKEKNSSPDNIILLGPKKEIQHSESVSLSYLDEPFNPEEFVKLVKNIFFPKSKKEAMSKEIVKKLSAKLLTELAISTDETVEMLSGLELSKSEIYKRSNEGISGDFSGVINIDSKILRLSVAISFTKPLYLKILNKSLGSDITEPTEEESAFVGEICNQVCGLLIEKLGNFPTDLMIGLPDVVVEPQHRVIHPYDVPVIAIRYKTDLGDVVMEAAIEGKI</sequence>
<proteinExistence type="predicted"/>
<keyword evidence="1" id="KW-0145">Chemotaxis</keyword>
<dbReference type="EMBL" id="MAAO01000002">
    <property type="protein sequence ID" value="OUR99627.1"/>
    <property type="molecule type" value="Genomic_DNA"/>
</dbReference>
<protein>
    <recommendedName>
        <fullName evidence="2">Chemotaxis phosphatase CheX-like domain-containing protein</fullName>
    </recommendedName>
</protein>
<dbReference type="Gene3D" id="3.40.1550.10">
    <property type="entry name" value="CheC-like"/>
    <property type="match status" value="1"/>
</dbReference>
<dbReference type="CDD" id="cd17906">
    <property type="entry name" value="CheX"/>
    <property type="match status" value="1"/>
</dbReference>
<dbReference type="InterPro" id="IPR028051">
    <property type="entry name" value="CheX-like_dom"/>
</dbReference>
<reference evidence="4" key="1">
    <citation type="journal article" date="2017" name="Proc. Natl. Acad. Sci. U.S.A.">
        <title>Simulation of Deepwater Horizon oil plume reveals substrate specialization within a complex community of hydrocarbon-degraders.</title>
        <authorList>
            <person name="Hu P."/>
            <person name="Dubinsky E.A."/>
            <person name="Probst A.J."/>
            <person name="Wang J."/>
            <person name="Sieber C.M.K."/>
            <person name="Tom L.M."/>
            <person name="Gardinali P."/>
            <person name="Banfield J.F."/>
            <person name="Atlas R.M."/>
            <person name="Andersen G.L."/>
        </authorList>
    </citation>
    <scope>NUCLEOTIDE SEQUENCE [LARGE SCALE GENOMIC DNA]</scope>
</reference>